<evidence type="ECO:0000256" key="1">
    <source>
        <dbReference type="SAM" id="MobiDB-lite"/>
    </source>
</evidence>
<accession>A0A212LQM8</accession>
<dbReference type="AlphaFoldDB" id="A0A212LQM8"/>
<reference evidence="2" key="1">
    <citation type="submission" date="2016-08" db="EMBL/GenBank/DDBJ databases">
        <authorList>
            <person name="Seilhamer J.J."/>
        </authorList>
    </citation>
    <scope>NUCLEOTIDE SEQUENCE</scope>
    <source>
        <strain evidence="2">86</strain>
    </source>
</reference>
<feature type="region of interest" description="Disordered" evidence="1">
    <location>
        <begin position="1"/>
        <end position="21"/>
    </location>
</feature>
<dbReference type="EMBL" id="FMJD01000013">
    <property type="protein sequence ID" value="SCM79816.1"/>
    <property type="molecule type" value="Genomic_DNA"/>
</dbReference>
<sequence length="144" mass="16353">MTRIAPSKPAPAPPKGFRPHMSTKVKLEAALRALGLTLETVDWDHDPPIQMRVWVPEKGDTEPPANDPSHIVPRRREDHRRKTSGGATKARAQGDVTEIARTKRLAESQEEFRRRLLAKEPGDKPERKSKWPSRSLGKKTERRT</sequence>
<organism evidence="2">
    <name type="scientific">uncultured Pleomorphomonas sp</name>
    <dbReference type="NCBI Taxonomy" id="442121"/>
    <lineage>
        <taxon>Bacteria</taxon>
        <taxon>Pseudomonadati</taxon>
        <taxon>Pseudomonadota</taxon>
        <taxon>Alphaproteobacteria</taxon>
        <taxon>Hyphomicrobiales</taxon>
        <taxon>Pleomorphomonadaceae</taxon>
        <taxon>Pleomorphomonas</taxon>
        <taxon>environmental samples</taxon>
    </lineage>
</organism>
<protein>
    <submittedName>
        <fullName evidence="2">Uncharacterized protein</fullName>
    </submittedName>
</protein>
<name>A0A212LQM8_9HYPH</name>
<gene>
    <name evidence="2" type="ORF">KL86PLE_90654</name>
</gene>
<dbReference type="RefSeq" id="WP_288198762.1">
    <property type="nucleotide sequence ID" value="NZ_LT608334.1"/>
</dbReference>
<proteinExistence type="predicted"/>
<evidence type="ECO:0000313" key="2">
    <source>
        <dbReference type="EMBL" id="SCM79816.1"/>
    </source>
</evidence>
<feature type="compositionally biased region" description="Basic and acidic residues" evidence="1">
    <location>
        <begin position="98"/>
        <end position="129"/>
    </location>
</feature>
<feature type="region of interest" description="Disordered" evidence="1">
    <location>
        <begin position="55"/>
        <end position="144"/>
    </location>
</feature>